<comment type="caution">
    <text evidence="9">The sequence shown here is derived from an EMBL/GenBank/DDBJ whole genome shotgun (WGS) entry which is preliminary data.</text>
</comment>
<evidence type="ECO:0000256" key="7">
    <source>
        <dbReference type="ARBA" id="ARBA00023136"/>
    </source>
</evidence>
<dbReference type="OrthoDB" id="1262810at2759"/>
<dbReference type="GO" id="GO:0046933">
    <property type="term" value="F:proton-transporting ATP synthase activity, rotational mechanism"/>
    <property type="evidence" value="ECO:0007669"/>
    <property type="project" value="EnsemblFungi"/>
</dbReference>
<proteinExistence type="inferred from homology"/>
<keyword evidence="10" id="KW-1185">Reference proteome</keyword>
<protein>
    <recommendedName>
        <fullName evidence="3">ATP synthase subunit 5, mitochondrial</fullName>
    </recommendedName>
</protein>
<dbReference type="Pfam" id="PF00213">
    <property type="entry name" value="OSCP"/>
    <property type="match status" value="1"/>
</dbReference>
<evidence type="ECO:0000256" key="6">
    <source>
        <dbReference type="ARBA" id="ARBA00023065"/>
    </source>
</evidence>
<dbReference type="NCBIfam" id="TIGR01145">
    <property type="entry name" value="ATP_synt_delta"/>
    <property type="match status" value="1"/>
</dbReference>
<dbReference type="InterPro" id="IPR020781">
    <property type="entry name" value="ATPase_OSCP/d_CS"/>
</dbReference>
<gene>
    <name evidence="9" type="ORF">NEOLI_001043</name>
</gene>
<keyword evidence="5" id="KW-0375">Hydrogen ion transport</keyword>
<dbReference type="HAMAP" id="MF_01416">
    <property type="entry name" value="ATP_synth_delta_bact"/>
    <property type="match status" value="1"/>
</dbReference>
<dbReference type="STRING" id="1198029.A0A1U7LGQ2"/>
<evidence type="ECO:0000256" key="1">
    <source>
        <dbReference type="ARBA" id="ARBA00004370"/>
    </source>
</evidence>
<dbReference type="EMBL" id="LXFE01004239">
    <property type="protein sequence ID" value="OLL21827.1"/>
    <property type="molecule type" value="Genomic_DNA"/>
</dbReference>
<organism evidence="9 10">
    <name type="scientific">Neolecta irregularis (strain DAH-3)</name>
    <dbReference type="NCBI Taxonomy" id="1198029"/>
    <lineage>
        <taxon>Eukaryota</taxon>
        <taxon>Fungi</taxon>
        <taxon>Dikarya</taxon>
        <taxon>Ascomycota</taxon>
        <taxon>Taphrinomycotina</taxon>
        <taxon>Neolectales</taxon>
        <taxon>Neolectaceae</taxon>
        <taxon>Neolecta</taxon>
    </lineage>
</organism>
<evidence type="ECO:0000256" key="2">
    <source>
        <dbReference type="ARBA" id="ARBA00007046"/>
    </source>
</evidence>
<dbReference type="PRINTS" id="PR00125">
    <property type="entry name" value="ATPASEDELTA"/>
</dbReference>
<evidence type="ECO:0000256" key="4">
    <source>
        <dbReference type="ARBA" id="ARBA00022448"/>
    </source>
</evidence>
<name>A0A1U7LGQ2_NEOID</name>
<dbReference type="GO" id="GO:0005743">
    <property type="term" value="C:mitochondrial inner membrane"/>
    <property type="evidence" value="ECO:0007669"/>
    <property type="project" value="EnsemblFungi"/>
</dbReference>
<dbReference type="InterPro" id="IPR000711">
    <property type="entry name" value="ATPase_OSCP/dsu"/>
</dbReference>
<dbReference type="AlphaFoldDB" id="A0A1U7LGQ2"/>
<keyword evidence="8" id="KW-0066">ATP synthesis</keyword>
<dbReference type="GO" id="GO:0045259">
    <property type="term" value="C:proton-transporting ATP synthase complex"/>
    <property type="evidence" value="ECO:0007669"/>
    <property type="project" value="EnsemblFungi"/>
</dbReference>
<evidence type="ECO:0000313" key="9">
    <source>
        <dbReference type="EMBL" id="OLL21827.1"/>
    </source>
</evidence>
<comment type="subcellular location">
    <subcellularLocation>
        <location evidence="1">Membrane</location>
    </subcellularLocation>
</comment>
<dbReference type="PANTHER" id="PTHR11910">
    <property type="entry name" value="ATP SYNTHASE DELTA CHAIN"/>
    <property type="match status" value="1"/>
</dbReference>
<keyword evidence="7" id="KW-0472">Membrane</keyword>
<accession>A0A1U7LGQ2</accession>
<evidence type="ECO:0000256" key="5">
    <source>
        <dbReference type="ARBA" id="ARBA00022781"/>
    </source>
</evidence>
<evidence type="ECO:0000256" key="3">
    <source>
        <dbReference type="ARBA" id="ARBA00014723"/>
    </source>
</evidence>
<sequence length="209" mass="21822">MLAPVRFALRSAVRGYAAASSAPPLALTGPHGSYASALYSAAVKSSCLDPVASSLASLASLVHNDNKLHPILANPALSSKDRATVVEVLAKSAGAHSSIKNLLTVMAENNRLGLIKDVAAAFAALMRAHRGEMEATVTSAQPLDAKTLLRLETALTKSSLVGQGKKLKLENKVNENILGGLVVEIGDRTIDLSIASHINKLNKLLTDTI</sequence>
<dbReference type="SUPFAM" id="SSF47928">
    <property type="entry name" value="N-terminal domain of the delta subunit of the F1F0-ATP synthase"/>
    <property type="match status" value="1"/>
</dbReference>
<evidence type="ECO:0000313" key="10">
    <source>
        <dbReference type="Proteomes" id="UP000186594"/>
    </source>
</evidence>
<keyword evidence="6" id="KW-0406">Ion transport</keyword>
<dbReference type="OMA" id="MVDNIQD"/>
<evidence type="ECO:0000256" key="8">
    <source>
        <dbReference type="ARBA" id="ARBA00023310"/>
    </source>
</evidence>
<comment type="similarity">
    <text evidence="2">Belongs to the ATPase delta chain family.</text>
</comment>
<dbReference type="PROSITE" id="PS00389">
    <property type="entry name" value="ATPASE_DELTA"/>
    <property type="match status" value="1"/>
</dbReference>
<dbReference type="InterPro" id="IPR026015">
    <property type="entry name" value="ATP_synth_OSCP/delta_N_sf"/>
</dbReference>
<reference evidence="9 10" key="1">
    <citation type="submission" date="2016-04" db="EMBL/GenBank/DDBJ databases">
        <title>Evolutionary innovation and constraint leading to complex multicellularity in the Ascomycota.</title>
        <authorList>
            <person name="Cisse O."/>
            <person name="Nguyen A."/>
            <person name="Hewitt D.A."/>
            <person name="Jedd G."/>
            <person name="Stajich J.E."/>
        </authorList>
    </citation>
    <scope>NUCLEOTIDE SEQUENCE [LARGE SCALE GENOMIC DNA]</scope>
    <source>
        <strain evidence="9 10">DAH-3</strain>
    </source>
</reference>
<dbReference type="Gene3D" id="1.10.520.20">
    <property type="entry name" value="N-terminal domain of the delta subunit of the F1F0-ATP synthase"/>
    <property type="match status" value="1"/>
</dbReference>
<keyword evidence="4" id="KW-0813">Transport</keyword>
<dbReference type="Proteomes" id="UP000186594">
    <property type="component" value="Unassembled WGS sequence"/>
</dbReference>